<dbReference type="Proteomes" id="UP000036325">
    <property type="component" value="Unassembled WGS sequence"/>
</dbReference>
<proteinExistence type="predicted"/>
<comment type="caution">
    <text evidence="1">The sequence shown here is derived from an EMBL/GenBank/DDBJ whole genome shotgun (WGS) entry which is preliminary data.</text>
</comment>
<dbReference type="GO" id="GO:0043709">
    <property type="term" value="P:cell adhesion involved in single-species biofilm formation"/>
    <property type="evidence" value="ECO:0007669"/>
    <property type="project" value="TreeGrafter"/>
</dbReference>
<name>A0A0J6IKN3_9PSED</name>
<dbReference type="AlphaFoldDB" id="A0A0J6IKN3"/>
<organism evidence="1 2">
    <name type="scientific">Pseudomonas weihenstephanensis</name>
    <dbReference type="NCBI Taxonomy" id="1608994"/>
    <lineage>
        <taxon>Bacteria</taxon>
        <taxon>Pseudomonadati</taxon>
        <taxon>Pseudomonadota</taxon>
        <taxon>Gammaproteobacteria</taxon>
        <taxon>Pseudomonadales</taxon>
        <taxon>Pseudomonadaceae</taxon>
        <taxon>Pseudomonas</taxon>
    </lineage>
</organism>
<gene>
    <name evidence="1" type="ORF">TU86_04185</name>
</gene>
<reference evidence="1 2" key="1">
    <citation type="submission" date="2015-02" db="EMBL/GenBank/DDBJ databases">
        <title>Pseudomonas helleri sp. nov. and Pseudomonas weihenstephanensis sp. nov., isolated from raw cows milk.</title>
        <authorList>
            <person name="von Neubeck M."/>
            <person name="Huptas C."/>
            <person name="Wenning M."/>
            <person name="Scherer S."/>
        </authorList>
    </citation>
    <scope>NUCLEOTIDE SEQUENCE [LARGE SCALE GENOMIC DNA]</scope>
    <source>
        <strain evidence="1 2">DSM 29166</strain>
    </source>
</reference>
<dbReference type="STRING" id="1608994.TU86_04185"/>
<dbReference type="PANTHER" id="PTHR33420:SF12">
    <property type="entry name" value="FIMBRIN-LIKE PROTEIN FIMI-RELATED"/>
    <property type="match status" value="1"/>
</dbReference>
<dbReference type="Gene3D" id="2.60.40.1090">
    <property type="entry name" value="Fimbrial-type adhesion domain"/>
    <property type="match status" value="1"/>
</dbReference>
<dbReference type="InterPro" id="IPR036937">
    <property type="entry name" value="Adhesion_dom_fimbrial_sf"/>
</dbReference>
<dbReference type="PATRIC" id="fig|1608994.3.peg.1427"/>
<dbReference type="EMBL" id="JYLF01000002">
    <property type="protein sequence ID" value="KMN15145.1"/>
    <property type="molecule type" value="Genomic_DNA"/>
</dbReference>
<protein>
    <submittedName>
        <fullName evidence="1">Fimbrial protein</fullName>
    </submittedName>
</protein>
<accession>A0A0J6IKN3</accession>
<dbReference type="PANTHER" id="PTHR33420">
    <property type="entry name" value="FIMBRIAL SUBUNIT ELFA-RELATED"/>
    <property type="match status" value="1"/>
</dbReference>
<dbReference type="SUPFAM" id="SSF49401">
    <property type="entry name" value="Bacterial adhesins"/>
    <property type="match status" value="1"/>
</dbReference>
<evidence type="ECO:0000313" key="1">
    <source>
        <dbReference type="EMBL" id="KMN15145.1"/>
    </source>
</evidence>
<dbReference type="InterPro" id="IPR050263">
    <property type="entry name" value="Bact_Fimbrial_Adh_Pro"/>
</dbReference>
<dbReference type="GO" id="GO:0009289">
    <property type="term" value="C:pilus"/>
    <property type="evidence" value="ECO:0007669"/>
    <property type="project" value="InterPro"/>
</dbReference>
<sequence length="177" mass="19190">MLVMFATSCLPVFAGQQHQGSGLVTLEGQILDSACALDASSAYQVIDMTPVPVGRLIREGESDPHPFSLRLVKCSLTRPDPARPGHYLPDWEHVRVTFEGLTDREGRSFAALGSSQGVALHITDANGQESIPGVPMDLTPLAGEDMVLNYVLQLVGNDQPMAVGSHRAAVRFRLEYY</sequence>
<evidence type="ECO:0000313" key="2">
    <source>
        <dbReference type="Proteomes" id="UP000036325"/>
    </source>
</evidence>
<dbReference type="InterPro" id="IPR008966">
    <property type="entry name" value="Adhesion_dom_sf"/>
</dbReference>